<dbReference type="RefSeq" id="WP_067370482.1">
    <property type="nucleotide sequence ID" value="NZ_BAAAFS010000007.1"/>
</dbReference>
<accession>A0A5M9QZM3</accession>
<reference evidence="1 2" key="1">
    <citation type="submission" date="2019-09" db="EMBL/GenBank/DDBJ databases">
        <title>Draft genome sequence of various Type strains from the CCUG.</title>
        <authorList>
            <person name="Pineiro-Iglesias B."/>
            <person name="Tunovic T."/>
            <person name="Unosson C."/>
            <person name="Inganas E."/>
            <person name="Ohlen M."/>
            <person name="Cardew S."/>
            <person name="Jensie-Markopoulos S."/>
            <person name="Salva-Serra F."/>
            <person name="Jaen-Luchoro D."/>
            <person name="Karlsson R."/>
            <person name="Svensson-Stadler L."/>
            <person name="Chun J."/>
            <person name="Moore E."/>
        </authorList>
    </citation>
    <scope>NUCLEOTIDE SEQUENCE [LARGE SCALE GENOMIC DNA]</scope>
    <source>
        <strain evidence="1 2">CCUG 53682T</strain>
    </source>
</reference>
<name>A0A5M9QZM3_9GAMM</name>
<dbReference type="Proteomes" id="UP000322181">
    <property type="component" value="Unassembled WGS sequence"/>
</dbReference>
<evidence type="ECO:0000313" key="1">
    <source>
        <dbReference type="EMBL" id="KAA8713006.1"/>
    </source>
</evidence>
<organism evidence="1 2">
    <name type="scientific">Morganella psychrotolerans</name>
    <dbReference type="NCBI Taxonomy" id="368603"/>
    <lineage>
        <taxon>Bacteria</taxon>
        <taxon>Pseudomonadati</taxon>
        <taxon>Pseudomonadota</taxon>
        <taxon>Gammaproteobacteria</taxon>
        <taxon>Enterobacterales</taxon>
        <taxon>Morganellaceae</taxon>
        <taxon>Morganella</taxon>
    </lineage>
</organism>
<evidence type="ECO:0000313" key="2">
    <source>
        <dbReference type="Proteomes" id="UP000322181"/>
    </source>
</evidence>
<dbReference type="EMBL" id="VXKB01000008">
    <property type="protein sequence ID" value="KAA8713006.1"/>
    <property type="molecule type" value="Genomic_DNA"/>
</dbReference>
<sequence length="247" mass="26645">MVRQAATMPDVRTDECGDVVSQHPSFGIITMNVTNTTGCQLFGSDINHSAYMHFTLQLGQEQKSSEADVYYGKARGNNVKPLIADFSMSMHQFATMITTPNTSSGIPCTLSHYRTGDIYSPPPAIKPAPFHERLSVDVDTAAARELKKLRESVAVLGAMVAKGKAGKKELVELYSDLSSQVGNLPANLSFAVNLAKEAVDETVARGKAEIEATMTAVVMKLGMDRITEIGLESHNDLNIPPVTSSIK</sequence>
<dbReference type="AlphaFoldDB" id="A0A5M9QZM3"/>
<proteinExistence type="predicted"/>
<protein>
    <submittedName>
        <fullName evidence="1">Uncharacterized protein</fullName>
    </submittedName>
</protein>
<comment type="caution">
    <text evidence="1">The sequence shown here is derived from an EMBL/GenBank/DDBJ whole genome shotgun (WGS) entry which is preliminary data.</text>
</comment>
<gene>
    <name evidence="1" type="ORF">F4V73_17980</name>
</gene>